<dbReference type="EMBL" id="LR798209">
    <property type="protein sequence ID" value="CAB5187518.1"/>
    <property type="molecule type" value="Genomic_DNA"/>
</dbReference>
<name>A0A6J7WFP3_9CAUD</name>
<gene>
    <name evidence="1" type="ORF">UFOVP159_62</name>
</gene>
<evidence type="ECO:0000313" key="1">
    <source>
        <dbReference type="EMBL" id="CAB5187518.1"/>
    </source>
</evidence>
<accession>A0A6J7WFP3</accession>
<proteinExistence type="predicted"/>
<protein>
    <submittedName>
        <fullName evidence="1">Uncharacterized protein</fullName>
    </submittedName>
</protein>
<sequence>MNAPYRAIDFIIANAPKYAKAKAERIYLEEFRKTKKALLMKQAMEMGFESAVSQEREAYAHPEYQELLKGLGAAIEIEETLKWQLTAAQMKSEVWRTESANERQGIKATE</sequence>
<organism evidence="1">
    <name type="scientific">uncultured Caudovirales phage</name>
    <dbReference type="NCBI Taxonomy" id="2100421"/>
    <lineage>
        <taxon>Viruses</taxon>
        <taxon>Duplodnaviria</taxon>
        <taxon>Heunggongvirae</taxon>
        <taxon>Uroviricota</taxon>
        <taxon>Caudoviricetes</taxon>
        <taxon>Peduoviridae</taxon>
        <taxon>Maltschvirus</taxon>
        <taxon>Maltschvirus maltsch</taxon>
    </lineage>
</organism>
<reference evidence="1" key="1">
    <citation type="submission" date="2020-05" db="EMBL/GenBank/DDBJ databases">
        <authorList>
            <person name="Chiriac C."/>
            <person name="Salcher M."/>
            <person name="Ghai R."/>
            <person name="Kavagutti S V."/>
        </authorList>
    </citation>
    <scope>NUCLEOTIDE SEQUENCE</scope>
</reference>